<evidence type="ECO:0000313" key="2">
    <source>
        <dbReference type="Proteomes" id="UP001056120"/>
    </source>
</evidence>
<organism evidence="1 2">
    <name type="scientific">Smallanthus sonchifolius</name>
    <dbReference type="NCBI Taxonomy" id="185202"/>
    <lineage>
        <taxon>Eukaryota</taxon>
        <taxon>Viridiplantae</taxon>
        <taxon>Streptophyta</taxon>
        <taxon>Embryophyta</taxon>
        <taxon>Tracheophyta</taxon>
        <taxon>Spermatophyta</taxon>
        <taxon>Magnoliopsida</taxon>
        <taxon>eudicotyledons</taxon>
        <taxon>Gunneridae</taxon>
        <taxon>Pentapetalae</taxon>
        <taxon>asterids</taxon>
        <taxon>campanulids</taxon>
        <taxon>Asterales</taxon>
        <taxon>Asteraceae</taxon>
        <taxon>Asteroideae</taxon>
        <taxon>Heliantheae alliance</taxon>
        <taxon>Millerieae</taxon>
        <taxon>Smallanthus</taxon>
    </lineage>
</organism>
<accession>A0ACB9JWQ5</accession>
<protein>
    <submittedName>
        <fullName evidence="1">Uncharacterized protein</fullName>
    </submittedName>
</protein>
<reference evidence="2" key="1">
    <citation type="journal article" date="2022" name="Mol. Ecol. Resour.">
        <title>The genomes of chicory, endive, great burdock and yacon provide insights into Asteraceae palaeo-polyploidization history and plant inulin production.</title>
        <authorList>
            <person name="Fan W."/>
            <person name="Wang S."/>
            <person name="Wang H."/>
            <person name="Wang A."/>
            <person name="Jiang F."/>
            <person name="Liu H."/>
            <person name="Zhao H."/>
            <person name="Xu D."/>
            <person name="Zhang Y."/>
        </authorList>
    </citation>
    <scope>NUCLEOTIDE SEQUENCE [LARGE SCALE GENOMIC DNA]</scope>
    <source>
        <strain evidence="2">cv. Yunnan</strain>
    </source>
</reference>
<dbReference type="EMBL" id="CM042019">
    <property type="protein sequence ID" value="KAI3824476.1"/>
    <property type="molecule type" value="Genomic_DNA"/>
</dbReference>
<proteinExistence type="predicted"/>
<evidence type="ECO:0000313" key="1">
    <source>
        <dbReference type="EMBL" id="KAI3824476.1"/>
    </source>
</evidence>
<gene>
    <name evidence="1" type="ORF">L1987_05936</name>
</gene>
<reference evidence="1 2" key="2">
    <citation type="journal article" date="2022" name="Mol. Ecol. Resour.">
        <title>The genomes of chicory, endive, great burdock and yacon provide insights into Asteraceae paleo-polyploidization history and plant inulin production.</title>
        <authorList>
            <person name="Fan W."/>
            <person name="Wang S."/>
            <person name="Wang H."/>
            <person name="Wang A."/>
            <person name="Jiang F."/>
            <person name="Liu H."/>
            <person name="Zhao H."/>
            <person name="Xu D."/>
            <person name="Zhang Y."/>
        </authorList>
    </citation>
    <scope>NUCLEOTIDE SEQUENCE [LARGE SCALE GENOMIC DNA]</scope>
    <source>
        <strain evidence="2">cv. Yunnan</strain>
        <tissue evidence="1">Leaves</tissue>
    </source>
</reference>
<dbReference type="Proteomes" id="UP001056120">
    <property type="component" value="Linkage Group LG02"/>
</dbReference>
<sequence>MNLLQLYLTFHPIFQPNKLLTKNKPVEEVVKHVIPKVPYLGRLIKQKTEEQFSKFINLLKQLQINLPFVEVLHQMPKYSKFMRDFLSNKRKIEELHHVGLGEVYSAALLYKLPKKQLDLGSFTIPCSIGGLCVGNTLANLGASINLMPSSMFKKLGLGKPSPTRMSIQLAGRSVKYPKGIAEDLLVKVGKFVFPSDFVILDMEEDQGVPLILGRPFLAISGAIVYMSEKMLTLRVGDGDLRFGMGQ</sequence>
<name>A0ACB9JWQ5_9ASTR</name>
<comment type="caution">
    <text evidence="1">The sequence shown here is derived from an EMBL/GenBank/DDBJ whole genome shotgun (WGS) entry which is preliminary data.</text>
</comment>
<keyword evidence="2" id="KW-1185">Reference proteome</keyword>